<gene>
    <name evidence="1" type="ORF">DDZ13_05545</name>
</gene>
<proteinExistence type="predicted"/>
<evidence type="ECO:0000313" key="2">
    <source>
        <dbReference type="Proteomes" id="UP000247099"/>
    </source>
</evidence>
<keyword evidence="2" id="KW-1185">Reference proteome</keyword>
<organism evidence="1 2">
    <name type="scientific">Coraliomargarita sinensis</name>
    <dbReference type="NCBI Taxonomy" id="2174842"/>
    <lineage>
        <taxon>Bacteria</taxon>
        <taxon>Pseudomonadati</taxon>
        <taxon>Verrucomicrobiota</taxon>
        <taxon>Opitutia</taxon>
        <taxon>Puniceicoccales</taxon>
        <taxon>Coraliomargaritaceae</taxon>
        <taxon>Coraliomargarita</taxon>
    </lineage>
</organism>
<dbReference type="EMBL" id="QHJQ01000003">
    <property type="protein sequence ID" value="PXA04637.1"/>
    <property type="molecule type" value="Genomic_DNA"/>
</dbReference>
<dbReference type="Proteomes" id="UP000247099">
    <property type="component" value="Unassembled WGS sequence"/>
</dbReference>
<dbReference type="RefSeq" id="WP_110130442.1">
    <property type="nucleotide sequence ID" value="NZ_QHJQ01000003.1"/>
</dbReference>
<reference evidence="1 2" key="1">
    <citation type="submission" date="2018-05" db="EMBL/GenBank/DDBJ databases">
        <title>Coraliomargarita sinensis sp. nov., isolated from a marine solar saltern.</title>
        <authorList>
            <person name="Zhou L.Y."/>
        </authorList>
    </citation>
    <scope>NUCLEOTIDE SEQUENCE [LARGE SCALE GENOMIC DNA]</scope>
    <source>
        <strain evidence="1 2">WN38</strain>
    </source>
</reference>
<accession>A0A317ZKB9</accession>
<name>A0A317ZKB9_9BACT</name>
<dbReference type="AlphaFoldDB" id="A0A317ZKB9"/>
<sequence>MKEINIDINRCGEGQLLSHRISNIELWQLGKVIFYLRAPVEDNILYAFASPALGRFIVANDKVEIHDVKLTIEHTLPGRTDEAKRLHLTLQTREIVTLSEDGLIYRAQPLHPRPLEYTGRLLSPQKIWGGSPMSYLGLILISERMFDTVEDLANNGNQLELIEVLWMEFQRELKADPQKTGNYKIAGEFMAFSALRLPGRLFVLFDL</sequence>
<evidence type="ECO:0000313" key="1">
    <source>
        <dbReference type="EMBL" id="PXA04637.1"/>
    </source>
</evidence>
<comment type="caution">
    <text evidence="1">The sequence shown here is derived from an EMBL/GenBank/DDBJ whole genome shotgun (WGS) entry which is preliminary data.</text>
</comment>
<dbReference type="InParanoid" id="A0A317ZKB9"/>
<protein>
    <submittedName>
        <fullName evidence="1">Uncharacterized protein</fullName>
    </submittedName>
</protein>